<reference evidence="3 4" key="1">
    <citation type="submission" date="2019-03" db="EMBL/GenBank/DDBJ databases">
        <title>An improved genome assembly of the fluke Schistosoma japonicum.</title>
        <authorList>
            <person name="Hu W."/>
            <person name="Luo F."/>
            <person name="Yin M."/>
            <person name="Mo X."/>
            <person name="Sun C."/>
            <person name="Wu Q."/>
            <person name="Zhu B."/>
            <person name="Xiang M."/>
            <person name="Wang J."/>
            <person name="Wang Y."/>
            <person name="Zhang T."/>
            <person name="Xu B."/>
            <person name="Zheng H."/>
            <person name="Feng Z."/>
        </authorList>
    </citation>
    <scope>NUCLEOTIDE SEQUENCE [LARGE SCALE GENOMIC DNA]</scope>
    <source>
        <strain evidence="3">HuSjv2</strain>
        <tissue evidence="3">Worms</tissue>
    </source>
</reference>
<dbReference type="PANTHER" id="PTHR12736">
    <property type="entry name" value="LANC-LIKE PROTEIN"/>
    <property type="match status" value="1"/>
</dbReference>
<dbReference type="SUPFAM" id="SSF158745">
    <property type="entry name" value="LanC-like"/>
    <property type="match status" value="1"/>
</dbReference>
<comment type="caution">
    <text evidence="3">The sequence shown here is derived from an EMBL/GenBank/DDBJ whole genome shotgun (WGS) entry which is preliminary data.</text>
</comment>
<feature type="non-terminal residue" evidence="3">
    <location>
        <position position="1"/>
    </location>
</feature>
<dbReference type="Gene3D" id="1.50.10.10">
    <property type="match status" value="1"/>
</dbReference>
<evidence type="ECO:0000256" key="2">
    <source>
        <dbReference type="PIRSR" id="PIRSR607822-1"/>
    </source>
</evidence>
<dbReference type="CDD" id="cd04794">
    <property type="entry name" value="euk_LANCL"/>
    <property type="match status" value="1"/>
</dbReference>
<feature type="binding site" evidence="2">
    <location>
        <position position="386"/>
    </location>
    <ligand>
        <name>Zn(2+)</name>
        <dbReference type="ChEBI" id="CHEBI:29105"/>
    </ligand>
</feature>
<dbReference type="SMART" id="SM01260">
    <property type="entry name" value="LANC_like"/>
    <property type="match status" value="1"/>
</dbReference>
<name>A0A4Z2DD00_SCHJA</name>
<organism evidence="3 4">
    <name type="scientific">Schistosoma japonicum</name>
    <name type="common">Blood fluke</name>
    <dbReference type="NCBI Taxonomy" id="6182"/>
    <lineage>
        <taxon>Eukaryota</taxon>
        <taxon>Metazoa</taxon>
        <taxon>Spiralia</taxon>
        <taxon>Lophotrochozoa</taxon>
        <taxon>Platyhelminthes</taxon>
        <taxon>Trematoda</taxon>
        <taxon>Digenea</taxon>
        <taxon>Strigeidida</taxon>
        <taxon>Schistosomatoidea</taxon>
        <taxon>Schistosomatidae</taxon>
        <taxon>Schistosoma</taxon>
    </lineage>
</organism>
<feature type="binding site" evidence="2">
    <location>
        <position position="340"/>
    </location>
    <ligand>
        <name>Zn(2+)</name>
        <dbReference type="ChEBI" id="CHEBI:29105"/>
    </ligand>
</feature>
<accession>A0A4Z2DD00</accession>
<dbReference type="GO" id="GO:0031179">
    <property type="term" value="P:peptide modification"/>
    <property type="evidence" value="ECO:0007669"/>
    <property type="project" value="InterPro"/>
</dbReference>
<feature type="binding site" evidence="2">
    <location>
        <position position="387"/>
    </location>
    <ligand>
        <name>Zn(2+)</name>
        <dbReference type="ChEBI" id="CHEBI:29105"/>
    </ligand>
</feature>
<comment type="similarity">
    <text evidence="1">Belongs to the LanC-like protein family.</text>
</comment>
<evidence type="ECO:0000313" key="3">
    <source>
        <dbReference type="EMBL" id="TNN14329.1"/>
    </source>
</evidence>
<dbReference type="Proteomes" id="UP000311919">
    <property type="component" value="Unassembled WGS sequence"/>
</dbReference>
<proteinExistence type="inferred from homology"/>
<dbReference type="EMBL" id="SKCS01000178">
    <property type="protein sequence ID" value="TNN14328.1"/>
    <property type="molecule type" value="Genomic_DNA"/>
</dbReference>
<keyword evidence="4" id="KW-1185">Reference proteome</keyword>
<gene>
    <name evidence="3" type="ORF">EWB00_002238</name>
</gene>
<dbReference type="PRINTS" id="PR01950">
    <property type="entry name" value="LANCSUPER"/>
</dbReference>
<dbReference type="GO" id="GO:0046872">
    <property type="term" value="F:metal ion binding"/>
    <property type="evidence" value="ECO:0007669"/>
    <property type="project" value="UniProtKB-KW"/>
</dbReference>
<protein>
    <submittedName>
        <fullName evidence="3">LanC-like protein</fullName>
    </submittedName>
</protein>
<dbReference type="AlphaFoldDB" id="A0A4Z2DD00"/>
<keyword evidence="2" id="KW-0479">Metal-binding</keyword>
<dbReference type="InterPro" id="IPR012341">
    <property type="entry name" value="6hp_glycosidase-like_sf"/>
</dbReference>
<evidence type="ECO:0000256" key="1">
    <source>
        <dbReference type="ARBA" id="ARBA00007179"/>
    </source>
</evidence>
<dbReference type="Pfam" id="PF05147">
    <property type="entry name" value="LANC_like"/>
    <property type="match status" value="1"/>
</dbReference>
<dbReference type="PANTHER" id="PTHR12736:SF21">
    <property type="entry name" value="LANC-LIKE PROTEIN 2"/>
    <property type="match status" value="1"/>
</dbReference>
<dbReference type="GO" id="GO:0005886">
    <property type="term" value="C:plasma membrane"/>
    <property type="evidence" value="ECO:0007669"/>
    <property type="project" value="TreeGrafter"/>
</dbReference>
<dbReference type="GO" id="GO:0005975">
    <property type="term" value="P:carbohydrate metabolic process"/>
    <property type="evidence" value="ECO:0007669"/>
    <property type="project" value="InterPro"/>
</dbReference>
<dbReference type="InterPro" id="IPR020464">
    <property type="entry name" value="LanC-like_prot_euk"/>
</dbReference>
<dbReference type="OrthoDB" id="10257263at2759"/>
<evidence type="ECO:0000313" key="4">
    <source>
        <dbReference type="Proteomes" id="UP000311919"/>
    </source>
</evidence>
<dbReference type="InterPro" id="IPR007822">
    <property type="entry name" value="LANC-like"/>
</dbReference>
<sequence>YRLWMLHNAVFRLTLGRKISSPILFTTVCLFQIKQMVEINDGRHFENPYQDYVPGNQLKVANTNIPNKLVELLHVLNSNFEKLSSSDISMYTGLSGVGLFYYFLSHSTCELLDKQIRGNATECLEKLLHRCLRHIDMKTLRKNISVFTSPIGPLCLGALSAVKHGTENAEAKKFLEQILSASNYALDVDSGMPDEALYGRTGYLNCLVTLKEHNFDIPVSIVSSVTDAVLKSGQRTASVYKSNNYYNTLIGHSSKRDLCMPPLMFEWHEKCYLGGAHGFAGILTTLLKVYHLFPGSISSTSLDQLILPTVDWMSQLQLPKGNWPSSLGDSLSRDVLVHWCHGATGVIPLMLSAYKITGENKYLKCALDGGETLWTRGLLHKGCGLCHGSAGSGFALLEIYQTTQDPKYLYRAMKFAEWCTDCFKNATRVADRPYSLMEGLSGTLYFLVGILDPVNAKFPLLSGL</sequence>
<keyword evidence="2" id="KW-0862">Zinc</keyword>
<dbReference type="PRINTS" id="PR01951">
    <property type="entry name" value="LANCEUKARYTE"/>
</dbReference>
<dbReference type="EMBL" id="SKCS01000178">
    <property type="protein sequence ID" value="TNN14329.1"/>
    <property type="molecule type" value="Genomic_DNA"/>
</dbReference>